<dbReference type="AlphaFoldDB" id="A0A6G1L8L2"/>
<gene>
    <name evidence="2" type="ORF">EJ03DRAFT_97841</name>
</gene>
<feature type="chain" id="PRO_5026245061" evidence="1">
    <location>
        <begin position="16"/>
        <end position="283"/>
    </location>
</feature>
<feature type="signal peptide" evidence="1">
    <location>
        <begin position="1"/>
        <end position="15"/>
    </location>
</feature>
<protein>
    <submittedName>
        <fullName evidence="2">Uncharacterized protein</fullName>
    </submittedName>
</protein>
<evidence type="ECO:0000256" key="1">
    <source>
        <dbReference type="SAM" id="SignalP"/>
    </source>
</evidence>
<organism evidence="2 3">
    <name type="scientific">Teratosphaeria nubilosa</name>
    <dbReference type="NCBI Taxonomy" id="161662"/>
    <lineage>
        <taxon>Eukaryota</taxon>
        <taxon>Fungi</taxon>
        <taxon>Dikarya</taxon>
        <taxon>Ascomycota</taxon>
        <taxon>Pezizomycotina</taxon>
        <taxon>Dothideomycetes</taxon>
        <taxon>Dothideomycetidae</taxon>
        <taxon>Mycosphaerellales</taxon>
        <taxon>Teratosphaeriaceae</taxon>
        <taxon>Teratosphaeria</taxon>
    </lineage>
</organism>
<accession>A0A6G1L8L2</accession>
<dbReference type="Proteomes" id="UP000799436">
    <property type="component" value="Unassembled WGS sequence"/>
</dbReference>
<evidence type="ECO:0000313" key="3">
    <source>
        <dbReference type="Proteomes" id="UP000799436"/>
    </source>
</evidence>
<reference evidence="2" key="1">
    <citation type="journal article" date="2020" name="Stud. Mycol.">
        <title>101 Dothideomycetes genomes: a test case for predicting lifestyles and emergence of pathogens.</title>
        <authorList>
            <person name="Haridas S."/>
            <person name="Albert R."/>
            <person name="Binder M."/>
            <person name="Bloem J."/>
            <person name="Labutti K."/>
            <person name="Salamov A."/>
            <person name="Andreopoulos B."/>
            <person name="Baker S."/>
            <person name="Barry K."/>
            <person name="Bills G."/>
            <person name="Bluhm B."/>
            <person name="Cannon C."/>
            <person name="Castanera R."/>
            <person name="Culley D."/>
            <person name="Daum C."/>
            <person name="Ezra D."/>
            <person name="Gonzalez J."/>
            <person name="Henrissat B."/>
            <person name="Kuo A."/>
            <person name="Liang C."/>
            <person name="Lipzen A."/>
            <person name="Lutzoni F."/>
            <person name="Magnuson J."/>
            <person name="Mondo S."/>
            <person name="Nolan M."/>
            <person name="Ohm R."/>
            <person name="Pangilinan J."/>
            <person name="Park H.-J."/>
            <person name="Ramirez L."/>
            <person name="Alfaro M."/>
            <person name="Sun H."/>
            <person name="Tritt A."/>
            <person name="Yoshinaga Y."/>
            <person name="Zwiers L.-H."/>
            <person name="Turgeon B."/>
            <person name="Goodwin S."/>
            <person name="Spatafora J."/>
            <person name="Crous P."/>
            <person name="Grigoriev I."/>
        </authorList>
    </citation>
    <scope>NUCLEOTIDE SEQUENCE</scope>
    <source>
        <strain evidence="2">CBS 116005</strain>
    </source>
</reference>
<proteinExistence type="predicted"/>
<dbReference type="OrthoDB" id="3908196at2759"/>
<dbReference type="EMBL" id="ML995835">
    <property type="protein sequence ID" value="KAF2769273.1"/>
    <property type="molecule type" value="Genomic_DNA"/>
</dbReference>
<name>A0A6G1L8L2_9PEZI</name>
<evidence type="ECO:0000313" key="2">
    <source>
        <dbReference type="EMBL" id="KAF2769273.1"/>
    </source>
</evidence>
<keyword evidence="1" id="KW-0732">Signal</keyword>
<keyword evidence="3" id="KW-1185">Reference proteome</keyword>
<sequence length="283" mass="30791">MRFFGLALLAAAAAALPHEVQDDSISPRSPQPASTPGGKMHMEFHYTTKWVEVGDLWLWNALRSKAYDGANNAGLEADHSYDVNGAEVRCIKEGDGAPKDLSVRIHISGEWGQIESTNGWDVRSSLIETLWELIDQTKEDYDTLWGKCKGPHDCVQLCALCTAGNMCDMTGAKCFGRLGDEPGQWPLCTCSAKKKSNLWGPCYEATPLIKLPSKMSLKIYNADGSLRADSIEVTVSSQSKVVSELPAQCGRIGAATEVALSFVPLFGSYMEKAVKIICRGPVE</sequence>